<dbReference type="AlphaFoldDB" id="A0A7M5X1L3"/>
<sequence length="378" mass="42289">MKSYKQINLNMKKILFLLLMHFALFEAAKIEESNTTVGDTVYHVKKVAFRRYDNVMPTSDANTHQSIREITNATSQVCGTECYRATSCWSFLLFRHKTPPTCTLIDGPIDRRYMIKNSTVDYYEVWNQCSSNNTICNLGICLPNYVTDSYTCHCPSRYTGANCETQIITSTSAATSEPATTTPKPVTTTSTFVLTTPAEPLGAFARENSIPAFTYANIPDDWQLSIGLEIKGQTMVNSGEPISIIHLVYGDNPSNKHVLFTLVYNKHFELHYNGNEHPIQSQGPPLFPSGPFEPSRSYTYNVIFEFTKSLNKLSCTIKFTNGPLSTFTVASAKDLDISPVYDLTNVELYVGYPDHSKYTGEYNVHDVVVTTVGISNLV</sequence>
<evidence type="ECO:0000313" key="5">
    <source>
        <dbReference type="Proteomes" id="UP000594262"/>
    </source>
</evidence>
<protein>
    <recommendedName>
        <fullName evidence="3">EGF-like domain-containing protein</fullName>
    </recommendedName>
</protein>
<keyword evidence="5" id="KW-1185">Reference proteome</keyword>
<feature type="domain" description="EGF-like" evidence="3">
    <location>
        <begin position="125"/>
        <end position="164"/>
    </location>
</feature>
<feature type="chain" id="PRO_5029786940" description="EGF-like domain-containing protein" evidence="2">
    <location>
        <begin position="28"/>
        <end position="378"/>
    </location>
</feature>
<dbReference type="PROSITE" id="PS00022">
    <property type="entry name" value="EGF_1"/>
    <property type="match status" value="1"/>
</dbReference>
<organism evidence="4 5">
    <name type="scientific">Clytia hemisphaerica</name>
    <dbReference type="NCBI Taxonomy" id="252671"/>
    <lineage>
        <taxon>Eukaryota</taxon>
        <taxon>Metazoa</taxon>
        <taxon>Cnidaria</taxon>
        <taxon>Hydrozoa</taxon>
        <taxon>Hydroidolina</taxon>
        <taxon>Leptothecata</taxon>
        <taxon>Obeliida</taxon>
        <taxon>Clytiidae</taxon>
        <taxon>Clytia</taxon>
    </lineage>
</organism>
<evidence type="ECO:0000313" key="4">
    <source>
        <dbReference type="EnsemblMetazoa" id="CLYHEMP016411.1"/>
    </source>
</evidence>
<dbReference type="Gene3D" id="2.10.25.10">
    <property type="entry name" value="Laminin"/>
    <property type="match status" value="1"/>
</dbReference>
<dbReference type="RefSeq" id="XP_066919021.1">
    <property type="nucleotide sequence ID" value="XM_067062920.1"/>
</dbReference>
<dbReference type="GeneID" id="136806359"/>
<accession>A0A7M5X1L3</accession>
<dbReference type="SMART" id="SM00181">
    <property type="entry name" value="EGF"/>
    <property type="match status" value="1"/>
</dbReference>
<reference evidence="4" key="1">
    <citation type="submission" date="2021-01" db="UniProtKB">
        <authorList>
            <consortium name="EnsemblMetazoa"/>
        </authorList>
    </citation>
    <scope>IDENTIFICATION</scope>
</reference>
<dbReference type="SUPFAM" id="SSF57196">
    <property type="entry name" value="EGF/Laminin"/>
    <property type="match status" value="1"/>
</dbReference>
<feature type="disulfide bond" evidence="1">
    <location>
        <begin position="154"/>
        <end position="163"/>
    </location>
</feature>
<dbReference type="PROSITE" id="PS50026">
    <property type="entry name" value="EGF_3"/>
    <property type="match status" value="1"/>
</dbReference>
<keyword evidence="2" id="KW-0732">Signal</keyword>
<evidence type="ECO:0000256" key="2">
    <source>
        <dbReference type="SAM" id="SignalP"/>
    </source>
</evidence>
<proteinExistence type="predicted"/>
<dbReference type="Pfam" id="PF00008">
    <property type="entry name" value="EGF"/>
    <property type="match status" value="1"/>
</dbReference>
<dbReference type="CDD" id="cd00054">
    <property type="entry name" value="EGF_CA"/>
    <property type="match status" value="1"/>
</dbReference>
<keyword evidence="1" id="KW-0245">EGF-like domain</keyword>
<name>A0A7M5X1L3_9CNID</name>
<evidence type="ECO:0000256" key="1">
    <source>
        <dbReference type="PROSITE-ProRule" id="PRU00076"/>
    </source>
</evidence>
<keyword evidence="1" id="KW-1015">Disulfide bond</keyword>
<feature type="signal peptide" evidence="2">
    <location>
        <begin position="1"/>
        <end position="27"/>
    </location>
</feature>
<evidence type="ECO:0000259" key="3">
    <source>
        <dbReference type="PROSITE" id="PS50026"/>
    </source>
</evidence>
<comment type="caution">
    <text evidence="1">Lacks conserved residue(s) required for the propagation of feature annotation.</text>
</comment>
<dbReference type="InterPro" id="IPR000742">
    <property type="entry name" value="EGF"/>
</dbReference>
<dbReference type="Proteomes" id="UP000594262">
    <property type="component" value="Unplaced"/>
</dbReference>
<dbReference type="EnsemblMetazoa" id="CLYHEMT016411.1">
    <property type="protein sequence ID" value="CLYHEMP016411.1"/>
    <property type="gene ID" value="CLYHEMG016411"/>
</dbReference>